<dbReference type="Gene3D" id="3.30.420.40">
    <property type="match status" value="1"/>
</dbReference>
<evidence type="ECO:0008006" key="6">
    <source>
        <dbReference type="Google" id="ProtNLM"/>
    </source>
</evidence>
<accession>A0AAN9JB63</accession>
<proteinExistence type="inferred from homology"/>
<evidence type="ECO:0000313" key="4">
    <source>
        <dbReference type="EMBL" id="KAK7295722.1"/>
    </source>
</evidence>
<evidence type="ECO:0000313" key="5">
    <source>
        <dbReference type="Proteomes" id="UP001359559"/>
    </source>
</evidence>
<dbReference type="PANTHER" id="PTHR19375">
    <property type="entry name" value="HEAT SHOCK PROTEIN 70KDA"/>
    <property type="match status" value="1"/>
</dbReference>
<dbReference type="FunFam" id="3.30.420.40:FF:000545">
    <property type="entry name" value="Endoplasmic reticulum chaperone BiP"/>
    <property type="match status" value="1"/>
</dbReference>
<dbReference type="Proteomes" id="UP001359559">
    <property type="component" value="Unassembled WGS sequence"/>
</dbReference>
<keyword evidence="5" id="KW-1185">Reference proteome</keyword>
<dbReference type="InterPro" id="IPR013126">
    <property type="entry name" value="Hsp_70_fam"/>
</dbReference>
<sequence length="170" mass="19001">METYAKRLIGRKYSDPAIQNDVKLWPFEVIAGADDKPTIVVEYKGEKKHFAAEEISSMVLSKMREIAESFLGSSVKNAVVTVPAYFNDSQRTATKDAGVIAGLNVMRIINEPTAAALAYDEDHNWDWKRQMLLDDSSMEANTSVYGKYLSDLESMFESTVGFITNVEADE</sequence>
<keyword evidence="2" id="KW-0547">Nucleotide-binding</keyword>
<keyword evidence="3" id="KW-0067">ATP-binding</keyword>
<name>A0AAN9JB63_CLITE</name>
<dbReference type="GO" id="GO:0005524">
    <property type="term" value="F:ATP binding"/>
    <property type="evidence" value="ECO:0007669"/>
    <property type="project" value="UniProtKB-KW"/>
</dbReference>
<dbReference type="EMBL" id="JAYKXN010000004">
    <property type="protein sequence ID" value="KAK7295722.1"/>
    <property type="molecule type" value="Genomic_DNA"/>
</dbReference>
<comment type="caution">
    <text evidence="4">The sequence shown here is derived from an EMBL/GenBank/DDBJ whole genome shotgun (WGS) entry which is preliminary data.</text>
</comment>
<dbReference type="InterPro" id="IPR043129">
    <property type="entry name" value="ATPase_NBD"/>
</dbReference>
<dbReference type="GO" id="GO:0140662">
    <property type="term" value="F:ATP-dependent protein folding chaperone"/>
    <property type="evidence" value="ECO:0007669"/>
    <property type="project" value="InterPro"/>
</dbReference>
<dbReference type="AlphaFoldDB" id="A0AAN9JB63"/>
<reference evidence="4 5" key="1">
    <citation type="submission" date="2024-01" db="EMBL/GenBank/DDBJ databases">
        <title>The genomes of 5 underutilized Papilionoideae crops provide insights into root nodulation and disease resistance.</title>
        <authorList>
            <person name="Yuan L."/>
        </authorList>
    </citation>
    <scope>NUCLEOTIDE SEQUENCE [LARGE SCALE GENOMIC DNA]</scope>
    <source>
        <strain evidence="4">LY-2023</strain>
        <tissue evidence="4">Leaf</tissue>
    </source>
</reference>
<evidence type="ECO:0000256" key="1">
    <source>
        <dbReference type="ARBA" id="ARBA00007381"/>
    </source>
</evidence>
<gene>
    <name evidence="4" type="ORF">RJT34_18634</name>
</gene>
<evidence type="ECO:0000256" key="2">
    <source>
        <dbReference type="ARBA" id="ARBA00022741"/>
    </source>
</evidence>
<dbReference type="SUPFAM" id="SSF53067">
    <property type="entry name" value="Actin-like ATPase domain"/>
    <property type="match status" value="1"/>
</dbReference>
<organism evidence="4 5">
    <name type="scientific">Clitoria ternatea</name>
    <name type="common">Butterfly pea</name>
    <dbReference type="NCBI Taxonomy" id="43366"/>
    <lineage>
        <taxon>Eukaryota</taxon>
        <taxon>Viridiplantae</taxon>
        <taxon>Streptophyta</taxon>
        <taxon>Embryophyta</taxon>
        <taxon>Tracheophyta</taxon>
        <taxon>Spermatophyta</taxon>
        <taxon>Magnoliopsida</taxon>
        <taxon>eudicotyledons</taxon>
        <taxon>Gunneridae</taxon>
        <taxon>Pentapetalae</taxon>
        <taxon>rosids</taxon>
        <taxon>fabids</taxon>
        <taxon>Fabales</taxon>
        <taxon>Fabaceae</taxon>
        <taxon>Papilionoideae</taxon>
        <taxon>50 kb inversion clade</taxon>
        <taxon>NPAAA clade</taxon>
        <taxon>indigoferoid/millettioid clade</taxon>
        <taxon>Phaseoleae</taxon>
        <taxon>Clitoria</taxon>
    </lineage>
</organism>
<dbReference type="Pfam" id="PF00012">
    <property type="entry name" value="HSP70"/>
    <property type="match status" value="1"/>
</dbReference>
<protein>
    <recommendedName>
        <fullName evidence="6">Heat shock protein 70</fullName>
    </recommendedName>
</protein>
<comment type="similarity">
    <text evidence="1">Belongs to the heat shock protein 70 family.</text>
</comment>
<evidence type="ECO:0000256" key="3">
    <source>
        <dbReference type="ARBA" id="ARBA00022840"/>
    </source>
</evidence>